<reference evidence="1 2" key="1">
    <citation type="journal article" date="2000" name="Arch. Microbiol.">
        <title>Rhodobaca bogoriensis gen. nov. and sp. nov., an alkaliphilic purple nonsulfur bacterium from African Rift Valley soda lakes.</title>
        <authorList>
            <person name="Milford A.D."/>
            <person name="Achenbach L.A."/>
            <person name="Jung D.O."/>
            <person name="Madigan M.T."/>
        </authorList>
    </citation>
    <scope>NUCLEOTIDE SEQUENCE [LARGE SCALE GENOMIC DNA]</scope>
    <source>
        <strain evidence="1 2">2376</strain>
    </source>
</reference>
<dbReference type="Proteomes" id="UP000529417">
    <property type="component" value="Unassembled WGS sequence"/>
</dbReference>
<accession>A0A7Z0KXS4</accession>
<dbReference type="AlphaFoldDB" id="A0A7Z0KXS4"/>
<dbReference type="EMBL" id="JACBXS010000010">
    <property type="protein sequence ID" value="NYS24664.1"/>
    <property type="molecule type" value="Genomic_DNA"/>
</dbReference>
<keyword evidence="2" id="KW-1185">Reference proteome</keyword>
<evidence type="ECO:0000313" key="2">
    <source>
        <dbReference type="Proteomes" id="UP000529417"/>
    </source>
</evidence>
<name>A0A7Z0KXS4_9RHOB</name>
<gene>
    <name evidence="1" type="ORF">HUK65_06630</name>
</gene>
<dbReference type="RefSeq" id="WP_179905368.1">
    <property type="nucleotide sequence ID" value="NZ_JACBXS010000010.1"/>
</dbReference>
<proteinExistence type="predicted"/>
<organism evidence="1 2">
    <name type="scientific">Rhabdonatronobacter sediminivivens</name>
    <dbReference type="NCBI Taxonomy" id="2743469"/>
    <lineage>
        <taxon>Bacteria</taxon>
        <taxon>Pseudomonadati</taxon>
        <taxon>Pseudomonadota</taxon>
        <taxon>Alphaproteobacteria</taxon>
        <taxon>Rhodobacterales</taxon>
        <taxon>Paracoccaceae</taxon>
        <taxon>Rhabdonatronobacter</taxon>
    </lineage>
</organism>
<sequence length="231" mass="24122">MTRASCDGVFGAVVRHGTHAATRLHVAALIALGTLVALVAGCDTAGVQRNFGLPASDRIETAEATAQYAIVPTSRAYVNSSNALLVLERDLGSALEQRITLPNSTSLAGENKILLRAQTSASASPNRLVMEDVLTRFGGAPAPFAATSGQQFMTVEDRYGSYVHTTRQMGNGVVCVLAFRRAPSGARPLPRGSTALDIMLRNCIEGSAEQALAPIGEAAFGLATPRSGARQ</sequence>
<evidence type="ECO:0000313" key="1">
    <source>
        <dbReference type="EMBL" id="NYS24664.1"/>
    </source>
</evidence>
<comment type="caution">
    <text evidence="1">The sequence shown here is derived from an EMBL/GenBank/DDBJ whole genome shotgun (WGS) entry which is preliminary data.</text>
</comment>
<protein>
    <submittedName>
        <fullName evidence="1">Uncharacterized protein</fullName>
    </submittedName>
</protein>